<dbReference type="GeneID" id="96912568"/>
<reference evidence="1" key="1">
    <citation type="submission" date="2019-08" db="EMBL/GenBank/DDBJ databases">
        <title>Marinilactibacillus psychrotolerans M13-2T whole genome sequencing project.</title>
        <authorList>
            <person name="Ishikawa M."/>
            <person name="Suzuki T."/>
            <person name="Matsutani M."/>
        </authorList>
    </citation>
    <scope>NUCLEOTIDE SEQUENCE</scope>
    <source>
        <strain evidence="1">M13-2T</strain>
    </source>
</reference>
<sequence>MESKRIHLRPIAIKDTEEYFKSIQREKIIDMTGTKQTFTFDQVEKHIETIILDDSREDYAINFNKTNEKVGELSIIDKRDKRHMPLT</sequence>
<proteinExistence type="predicted"/>
<evidence type="ECO:0008006" key="3">
    <source>
        <dbReference type="Google" id="ProtNLM"/>
    </source>
</evidence>
<dbReference type="RefSeq" id="WP_218127277.1">
    <property type="nucleotide sequence ID" value="NZ_BJVX01000023.1"/>
</dbReference>
<dbReference type="InterPro" id="IPR016181">
    <property type="entry name" value="Acyl_CoA_acyltransferase"/>
</dbReference>
<dbReference type="Proteomes" id="UP000887127">
    <property type="component" value="Unassembled WGS sequence"/>
</dbReference>
<name>A0AAV3WRJ1_9LACT</name>
<evidence type="ECO:0000313" key="1">
    <source>
        <dbReference type="EMBL" id="GEQ35385.1"/>
    </source>
</evidence>
<protein>
    <recommendedName>
        <fullName evidence="3">GNAT family N-acetyltransferase</fullName>
    </recommendedName>
</protein>
<accession>A0AAV3WRJ1</accession>
<evidence type="ECO:0000313" key="2">
    <source>
        <dbReference type="Proteomes" id="UP000887127"/>
    </source>
</evidence>
<gene>
    <name evidence="1" type="ORF">M132T_08930</name>
</gene>
<dbReference type="Gene3D" id="3.40.630.30">
    <property type="match status" value="1"/>
</dbReference>
<dbReference type="AlphaFoldDB" id="A0AAV3WRJ1"/>
<comment type="caution">
    <text evidence="1">The sequence shown here is derived from an EMBL/GenBank/DDBJ whole genome shotgun (WGS) entry which is preliminary data.</text>
</comment>
<organism evidence="1 2">
    <name type="scientific">Marinilactibacillus psychrotolerans</name>
    <dbReference type="NCBI Taxonomy" id="191770"/>
    <lineage>
        <taxon>Bacteria</taxon>
        <taxon>Bacillati</taxon>
        <taxon>Bacillota</taxon>
        <taxon>Bacilli</taxon>
        <taxon>Lactobacillales</taxon>
        <taxon>Carnobacteriaceae</taxon>
        <taxon>Marinilactibacillus</taxon>
    </lineage>
</organism>
<dbReference type="SUPFAM" id="SSF55729">
    <property type="entry name" value="Acyl-CoA N-acyltransferases (Nat)"/>
    <property type="match status" value="1"/>
</dbReference>
<dbReference type="EMBL" id="BKBI01000005">
    <property type="protein sequence ID" value="GEQ35385.1"/>
    <property type="molecule type" value="Genomic_DNA"/>
</dbReference>